<reference evidence="2" key="1">
    <citation type="submission" date="2022-11" db="UniProtKB">
        <authorList>
            <consortium name="WormBaseParasite"/>
        </authorList>
    </citation>
    <scope>IDENTIFICATION</scope>
</reference>
<name>A0A914QL08_9BILA</name>
<dbReference type="Gene3D" id="3.40.50.1820">
    <property type="entry name" value="alpha/beta hydrolase"/>
    <property type="match status" value="1"/>
</dbReference>
<dbReference type="WBParaSite" id="PDA_v2.g2802.t1">
    <property type="protein sequence ID" value="PDA_v2.g2802.t1"/>
    <property type="gene ID" value="PDA_v2.g2802"/>
</dbReference>
<dbReference type="Proteomes" id="UP000887578">
    <property type="component" value="Unplaced"/>
</dbReference>
<protein>
    <submittedName>
        <fullName evidence="2">Carboxylesterase</fullName>
    </submittedName>
</protein>
<accession>A0A914QL08</accession>
<dbReference type="InterPro" id="IPR029058">
    <property type="entry name" value="AB_hydrolase_fold"/>
</dbReference>
<evidence type="ECO:0000313" key="2">
    <source>
        <dbReference type="WBParaSite" id="PDA_v2.g2802.t1"/>
    </source>
</evidence>
<dbReference type="SUPFAM" id="SSF53474">
    <property type="entry name" value="alpha/beta-Hydrolases"/>
    <property type="match status" value="1"/>
</dbReference>
<proteinExistence type="predicted"/>
<evidence type="ECO:0000313" key="1">
    <source>
        <dbReference type="Proteomes" id="UP000887578"/>
    </source>
</evidence>
<dbReference type="AlphaFoldDB" id="A0A914QL08"/>
<sequence length="193" mass="22018">MADLKGKYHMRNLQQKATVLEKKVKKVVFFAAGCTQGTFFIPLNGAALYNIILKTAIGIEIEAKYDLGWTDQYMFQFKYVRPQDIPQMGNLNGHGYFLLYFCGLEIYLSNGISHTAEDNLVQNNLAQVFYNFVKGQSPSSNGVSIPKVTANKIPYMLVGKDVVIEETDIKQKVDFWKQLSADYQYDLLRQIHL</sequence>
<keyword evidence="1" id="KW-1185">Reference proteome</keyword>
<organism evidence="1 2">
    <name type="scientific">Panagrolaimus davidi</name>
    <dbReference type="NCBI Taxonomy" id="227884"/>
    <lineage>
        <taxon>Eukaryota</taxon>
        <taxon>Metazoa</taxon>
        <taxon>Ecdysozoa</taxon>
        <taxon>Nematoda</taxon>
        <taxon>Chromadorea</taxon>
        <taxon>Rhabditida</taxon>
        <taxon>Tylenchina</taxon>
        <taxon>Panagrolaimomorpha</taxon>
        <taxon>Panagrolaimoidea</taxon>
        <taxon>Panagrolaimidae</taxon>
        <taxon>Panagrolaimus</taxon>
    </lineage>
</organism>